<dbReference type="CDD" id="cd00130">
    <property type="entry name" value="PAS"/>
    <property type="match status" value="1"/>
</dbReference>
<evidence type="ECO:0000256" key="4">
    <source>
        <dbReference type="ARBA" id="ARBA00022553"/>
    </source>
</evidence>
<keyword evidence="8 10" id="KW-1133">Transmembrane helix</keyword>
<proteinExistence type="predicted"/>
<dbReference type="Gene3D" id="3.30.450.20">
    <property type="entry name" value="PAS domain"/>
    <property type="match status" value="1"/>
</dbReference>
<dbReference type="InterPro" id="IPR000014">
    <property type="entry name" value="PAS"/>
</dbReference>
<keyword evidence="16" id="KW-1185">Reference proteome</keyword>
<dbReference type="InterPro" id="IPR005467">
    <property type="entry name" value="His_kinase_dom"/>
</dbReference>
<dbReference type="InterPro" id="IPR003661">
    <property type="entry name" value="HisK_dim/P_dom"/>
</dbReference>
<evidence type="ECO:0000259" key="12">
    <source>
        <dbReference type="PROSITE" id="PS50112"/>
    </source>
</evidence>
<dbReference type="Pfam" id="PF13426">
    <property type="entry name" value="PAS_9"/>
    <property type="match status" value="1"/>
</dbReference>
<evidence type="ECO:0000256" key="3">
    <source>
        <dbReference type="ARBA" id="ARBA00012438"/>
    </source>
</evidence>
<dbReference type="InterPro" id="IPR003594">
    <property type="entry name" value="HATPase_dom"/>
</dbReference>
<evidence type="ECO:0000256" key="9">
    <source>
        <dbReference type="ARBA" id="ARBA00023136"/>
    </source>
</evidence>
<dbReference type="InterPro" id="IPR042240">
    <property type="entry name" value="CHASE_sf"/>
</dbReference>
<comment type="caution">
    <text evidence="15">The sequence shown here is derived from an EMBL/GenBank/DDBJ whole genome shotgun (WGS) entry which is preliminary data.</text>
</comment>
<evidence type="ECO:0000256" key="2">
    <source>
        <dbReference type="ARBA" id="ARBA00004370"/>
    </source>
</evidence>
<evidence type="ECO:0000256" key="1">
    <source>
        <dbReference type="ARBA" id="ARBA00000085"/>
    </source>
</evidence>
<dbReference type="Pfam" id="PF02518">
    <property type="entry name" value="HATPase_c"/>
    <property type="match status" value="1"/>
</dbReference>
<dbReference type="PRINTS" id="PR00344">
    <property type="entry name" value="BCTRLSENSOR"/>
</dbReference>
<accession>A0ABT1QS26</accession>
<organism evidence="15 16">
    <name type="scientific">Tahibacter harae</name>
    <dbReference type="NCBI Taxonomy" id="2963937"/>
    <lineage>
        <taxon>Bacteria</taxon>
        <taxon>Pseudomonadati</taxon>
        <taxon>Pseudomonadota</taxon>
        <taxon>Gammaproteobacteria</taxon>
        <taxon>Lysobacterales</taxon>
        <taxon>Rhodanobacteraceae</taxon>
        <taxon>Tahibacter</taxon>
    </lineage>
</organism>
<comment type="catalytic activity">
    <reaction evidence="1">
        <text>ATP + protein L-histidine = ADP + protein N-phospho-L-histidine.</text>
        <dbReference type="EC" id="2.7.13.3"/>
    </reaction>
</comment>
<dbReference type="InterPro" id="IPR035965">
    <property type="entry name" value="PAS-like_dom_sf"/>
</dbReference>
<reference evidence="15" key="1">
    <citation type="submission" date="2022-07" db="EMBL/GenBank/DDBJ databases">
        <title>Tahibacter sp., a new gammaproteobacterium isolated from the silt sample collected at pig farm.</title>
        <authorList>
            <person name="Chen H."/>
        </authorList>
    </citation>
    <scope>NUCLEOTIDE SEQUENCE</scope>
    <source>
        <strain evidence="15">P2K</strain>
    </source>
</reference>
<dbReference type="NCBIfam" id="TIGR00229">
    <property type="entry name" value="sensory_box"/>
    <property type="match status" value="1"/>
</dbReference>
<dbReference type="EC" id="2.7.13.3" evidence="3"/>
<keyword evidence="4" id="KW-0597">Phosphoprotein</keyword>
<dbReference type="PANTHER" id="PTHR43304">
    <property type="entry name" value="PHYTOCHROME-LIKE PROTEIN CPH1"/>
    <property type="match status" value="1"/>
</dbReference>
<dbReference type="SMART" id="SM00388">
    <property type="entry name" value="HisKA"/>
    <property type="match status" value="1"/>
</dbReference>
<dbReference type="Gene3D" id="1.10.287.130">
    <property type="match status" value="1"/>
</dbReference>
<dbReference type="SMART" id="SM00387">
    <property type="entry name" value="HATPase_c"/>
    <property type="match status" value="1"/>
</dbReference>
<dbReference type="Gene3D" id="3.30.565.10">
    <property type="entry name" value="Histidine kinase-like ATPase, C-terminal domain"/>
    <property type="match status" value="1"/>
</dbReference>
<evidence type="ECO:0000259" key="13">
    <source>
        <dbReference type="PROSITE" id="PS50113"/>
    </source>
</evidence>
<dbReference type="SUPFAM" id="SSF47384">
    <property type="entry name" value="Homodimeric domain of signal transducing histidine kinase"/>
    <property type="match status" value="1"/>
</dbReference>
<dbReference type="PROSITE" id="PS50113">
    <property type="entry name" value="PAC"/>
    <property type="match status" value="1"/>
</dbReference>
<dbReference type="SUPFAM" id="SSF55785">
    <property type="entry name" value="PYP-like sensor domain (PAS domain)"/>
    <property type="match status" value="1"/>
</dbReference>
<keyword evidence="5" id="KW-0808">Transferase</keyword>
<evidence type="ECO:0000256" key="6">
    <source>
        <dbReference type="ARBA" id="ARBA00022692"/>
    </source>
</evidence>
<dbReference type="CDD" id="cd00082">
    <property type="entry name" value="HisKA"/>
    <property type="match status" value="1"/>
</dbReference>
<keyword evidence="9 10" id="KW-0472">Membrane</keyword>
<feature type="transmembrane region" description="Helical" evidence="10">
    <location>
        <begin position="468"/>
        <end position="491"/>
    </location>
</feature>
<dbReference type="InterPro" id="IPR006189">
    <property type="entry name" value="CHASE_dom"/>
</dbReference>
<dbReference type="SUPFAM" id="SSF55874">
    <property type="entry name" value="ATPase domain of HSP90 chaperone/DNA topoisomerase II/histidine kinase"/>
    <property type="match status" value="1"/>
</dbReference>
<feature type="domain" description="PAS" evidence="12">
    <location>
        <begin position="511"/>
        <end position="581"/>
    </location>
</feature>
<comment type="subcellular location">
    <subcellularLocation>
        <location evidence="2">Membrane</location>
    </subcellularLocation>
</comment>
<evidence type="ECO:0000256" key="8">
    <source>
        <dbReference type="ARBA" id="ARBA00022989"/>
    </source>
</evidence>
<feature type="transmembrane region" description="Helical" evidence="10">
    <location>
        <begin position="101"/>
        <end position="122"/>
    </location>
</feature>
<feature type="transmembrane region" description="Helical" evidence="10">
    <location>
        <begin position="142"/>
        <end position="162"/>
    </location>
</feature>
<feature type="transmembrane region" description="Helical" evidence="10">
    <location>
        <begin position="39"/>
        <end position="60"/>
    </location>
</feature>
<dbReference type="RefSeq" id="WP_255914121.1">
    <property type="nucleotide sequence ID" value="NZ_JANFQO010000007.1"/>
</dbReference>
<dbReference type="PROSITE" id="PS50839">
    <property type="entry name" value="CHASE"/>
    <property type="match status" value="1"/>
</dbReference>
<dbReference type="Pfam" id="PF03924">
    <property type="entry name" value="CHASE"/>
    <property type="match status" value="1"/>
</dbReference>
<dbReference type="SMART" id="SM01079">
    <property type="entry name" value="CHASE"/>
    <property type="match status" value="1"/>
</dbReference>
<protein>
    <recommendedName>
        <fullName evidence="3">histidine kinase</fullName>
        <ecNumber evidence="3">2.7.13.3</ecNumber>
    </recommendedName>
</protein>
<dbReference type="InterPro" id="IPR004358">
    <property type="entry name" value="Sig_transdc_His_kin-like_C"/>
</dbReference>
<feature type="domain" description="PAC" evidence="13">
    <location>
        <begin position="588"/>
        <end position="638"/>
    </location>
</feature>
<dbReference type="InterPro" id="IPR000700">
    <property type="entry name" value="PAS-assoc_C"/>
</dbReference>
<keyword evidence="7" id="KW-0418">Kinase</keyword>
<dbReference type="Pfam" id="PF00512">
    <property type="entry name" value="HisKA"/>
    <property type="match status" value="1"/>
</dbReference>
<sequence>MALKLAGLREFAPSWPAALCLLLLGAAIWLEYRGRYRLVALLCLPPVLASLIVLVLQLPLRQASLSAQMAWLGELPGNSAAGILAAALALLLGARARLHRPWYVAVIVLAACAVAVGAFGLFGQLAGIAPAVGWASPNSVSLLSGAGLLFCGGSVLLLRALGGGDGEEAAVVDSGLPPALLVFAIALGATMLAWRASAAGVESAQLQRFDVQASRLAAALRLSLLRYIDVLRGAQGLFAASDSVEAYEWRRYWDRMDLETRYPGVNGVGYAPRIAADQRADYEARIAALIRPGLRIRPEGEREVYYPLTYIEPLRGANLTAAALDLGTDAVLRPALEQALGRDEAVLSGKMEFASDAATPAAAGFYVFVPLRLGKRDEDQAARTLGVAFFQLQAAQWLQSVDDEHRAGLALQLYDGAGAEPARLLHADPVPEGPRTLRHSEVLSLGGREWTLQVQARPDYLRANASVLPLWVLLAGLFCSLLLFAIAWLLAGRRARAERLAVQMTAELRRSQQAFRALADTANDAIIAAGADGRIRYVNPAAERCFGYAPAAMLGEPVTCIMPERYREAHLAGMQHYLDGAPARIIGRTVELSGLRSDGSEFPLEISIAGWNAGDGTNFTAILRDISRRRETEQMLETQREELARSNADLEQFAYVASHDLQEPLRMVASYVQLLARRYKGKLDQDADDFIGFAVDGALRMQRLIDDLLAYSRIATRAEPGREIAAAECVAAAQRNLAVRVRETGAVIEYGELPLLRMDPSQLAQLFQNLLGNALKFCTEGTPRVRISAEREDAFWHFRVADNGIGIDPQYAERIFVIFQRLHPRQQYAGTGIGLAICKKIVERAGGRIWVESMPGAGATFHFTLPVLEPAA</sequence>
<keyword evidence="6 10" id="KW-0812">Transmembrane</keyword>
<feature type="transmembrane region" description="Helical" evidence="10">
    <location>
        <begin position="174"/>
        <end position="194"/>
    </location>
</feature>
<feature type="transmembrane region" description="Helical" evidence="10">
    <location>
        <begin position="12"/>
        <end position="32"/>
    </location>
</feature>
<dbReference type="PROSITE" id="PS50109">
    <property type="entry name" value="HIS_KIN"/>
    <property type="match status" value="1"/>
</dbReference>
<feature type="domain" description="CHASE" evidence="14">
    <location>
        <begin position="240"/>
        <end position="453"/>
    </location>
</feature>
<dbReference type="InterPro" id="IPR036097">
    <property type="entry name" value="HisK_dim/P_sf"/>
</dbReference>
<feature type="domain" description="Histidine kinase" evidence="11">
    <location>
        <begin position="656"/>
        <end position="869"/>
    </location>
</feature>
<evidence type="ECO:0000313" key="16">
    <source>
        <dbReference type="Proteomes" id="UP001165498"/>
    </source>
</evidence>
<evidence type="ECO:0000313" key="15">
    <source>
        <dbReference type="EMBL" id="MCQ4165062.1"/>
    </source>
</evidence>
<evidence type="ECO:0000256" key="5">
    <source>
        <dbReference type="ARBA" id="ARBA00022679"/>
    </source>
</evidence>
<dbReference type="EMBL" id="JANFQO010000007">
    <property type="protein sequence ID" value="MCQ4165062.1"/>
    <property type="molecule type" value="Genomic_DNA"/>
</dbReference>
<dbReference type="PROSITE" id="PS50112">
    <property type="entry name" value="PAS"/>
    <property type="match status" value="1"/>
</dbReference>
<evidence type="ECO:0000259" key="14">
    <source>
        <dbReference type="PROSITE" id="PS50839"/>
    </source>
</evidence>
<dbReference type="Proteomes" id="UP001165498">
    <property type="component" value="Unassembled WGS sequence"/>
</dbReference>
<name>A0ABT1QS26_9GAMM</name>
<feature type="transmembrane region" description="Helical" evidence="10">
    <location>
        <begin position="75"/>
        <end position="94"/>
    </location>
</feature>
<evidence type="ECO:0000259" key="11">
    <source>
        <dbReference type="PROSITE" id="PS50109"/>
    </source>
</evidence>
<dbReference type="SMART" id="SM00091">
    <property type="entry name" value="PAS"/>
    <property type="match status" value="1"/>
</dbReference>
<dbReference type="PANTHER" id="PTHR43304:SF1">
    <property type="entry name" value="PAC DOMAIN-CONTAINING PROTEIN"/>
    <property type="match status" value="1"/>
</dbReference>
<dbReference type="InterPro" id="IPR052162">
    <property type="entry name" value="Sensor_kinase/Photoreceptor"/>
</dbReference>
<dbReference type="InterPro" id="IPR036890">
    <property type="entry name" value="HATPase_C_sf"/>
</dbReference>
<dbReference type="Gene3D" id="3.30.450.350">
    <property type="entry name" value="CHASE domain"/>
    <property type="match status" value="1"/>
</dbReference>
<evidence type="ECO:0000256" key="10">
    <source>
        <dbReference type="SAM" id="Phobius"/>
    </source>
</evidence>
<evidence type="ECO:0000256" key="7">
    <source>
        <dbReference type="ARBA" id="ARBA00022777"/>
    </source>
</evidence>
<gene>
    <name evidence="15" type="ORF">NM961_10100</name>
</gene>